<dbReference type="InterPro" id="IPR026341">
    <property type="entry name" value="T9SS_type_B"/>
</dbReference>
<sequence length="551" mass="59915">MGKFTTLLIFVCFFINASLYAFNISNRVEFERGVIYNLDSAVNPFENSFTYDTVKNEYTKFLFSRIATAPPSVTSQIYLCQNSTAVPLTATPSVVGATLKWYTELTGGVALLGAPTPITTTVGSTTYYVTEIPLLGVESTPRTPIIVNVVADNGTINKVLKCDPSQILPADINSSVFFDWGNVTGNPNSYNVSYTIQGGPVFTGSTGLSHWQVFGMLPGQSATLTLTHATLPCIPAQTVTCYVPCGVSTVTPTFPSIPTSYCINEATTNLPTSSENSPAITGTWSATKVNTATAGTTNYVFTPNPILFPCALTKILSVTVGPVEPNFSDFSICSGEAVPNLNSKSPNGISGIWSPSTIDNTTSGAYLFTPNPGQPCAPTVKTIYVTVIPSGAIVNLGWTVTYAFAENQIVTVTDPVGVNYLYQLDYGLFQQSPVFENVSLGTHSITVKDLNGCSEYSNDNIVVINYPKYFTPNNDGSNDTWNIFSLEDQSNFRILIFDRYGKFLKELRPESLGWDGTYNGHPMPSNDYWFSVEYAEQNIPKIFKSHFSLKR</sequence>
<dbReference type="Pfam" id="PF19081">
    <property type="entry name" value="Ig_7"/>
    <property type="match status" value="1"/>
</dbReference>
<dbReference type="AlphaFoldDB" id="A0A1H6AWH3"/>
<dbReference type="NCBIfam" id="TIGR04131">
    <property type="entry name" value="Bac_Flav_CTERM"/>
    <property type="match status" value="1"/>
</dbReference>
<protein>
    <submittedName>
        <fullName evidence="2">Gliding motility-associated C-terminal domain-containing protein</fullName>
    </submittedName>
</protein>
<dbReference type="EMBL" id="FNVP01000022">
    <property type="protein sequence ID" value="SEG52136.1"/>
    <property type="molecule type" value="Genomic_DNA"/>
</dbReference>
<evidence type="ECO:0000259" key="1">
    <source>
        <dbReference type="Pfam" id="PF19081"/>
    </source>
</evidence>
<proteinExistence type="predicted"/>
<feature type="domain" description="Ig-like" evidence="1">
    <location>
        <begin position="70"/>
        <end position="149"/>
    </location>
</feature>
<keyword evidence="3" id="KW-1185">Reference proteome</keyword>
<reference evidence="3" key="1">
    <citation type="submission" date="2016-10" db="EMBL/GenBank/DDBJ databases">
        <authorList>
            <person name="Varghese N."/>
            <person name="Submissions S."/>
        </authorList>
    </citation>
    <scope>NUCLEOTIDE SEQUENCE [LARGE SCALE GENOMIC DNA]</scope>
    <source>
        <strain evidence="3">CGMCC 1.9230</strain>
    </source>
</reference>
<dbReference type="InterPro" id="IPR044023">
    <property type="entry name" value="Ig_7"/>
</dbReference>
<organism evidence="2 3">
    <name type="scientific">Flavobacterium urumqiense</name>
    <dbReference type="NCBI Taxonomy" id="935224"/>
    <lineage>
        <taxon>Bacteria</taxon>
        <taxon>Pseudomonadati</taxon>
        <taxon>Bacteroidota</taxon>
        <taxon>Flavobacteriia</taxon>
        <taxon>Flavobacteriales</taxon>
        <taxon>Flavobacteriaceae</taxon>
        <taxon>Flavobacterium</taxon>
    </lineage>
</organism>
<dbReference type="Pfam" id="PF13585">
    <property type="entry name" value="CHU_C"/>
    <property type="match status" value="1"/>
</dbReference>
<evidence type="ECO:0000313" key="3">
    <source>
        <dbReference type="Proteomes" id="UP000236737"/>
    </source>
</evidence>
<dbReference type="RefSeq" id="WP_104001019.1">
    <property type="nucleotide sequence ID" value="NZ_FNVP01000022.1"/>
</dbReference>
<dbReference type="OrthoDB" id="9765926at2"/>
<name>A0A1H6AWH3_9FLAO</name>
<gene>
    <name evidence="2" type="ORF">SAMN04488130_1228</name>
</gene>
<evidence type="ECO:0000313" key="2">
    <source>
        <dbReference type="EMBL" id="SEG52136.1"/>
    </source>
</evidence>
<accession>A0A1H6AWH3</accession>
<dbReference type="Proteomes" id="UP000236737">
    <property type="component" value="Unassembled WGS sequence"/>
</dbReference>